<keyword evidence="1" id="KW-0489">Methyltransferase</keyword>
<evidence type="ECO:0000313" key="1">
    <source>
        <dbReference type="EMBL" id="KAF2723530.1"/>
    </source>
</evidence>
<dbReference type="GO" id="GO:0032259">
    <property type="term" value="P:methylation"/>
    <property type="evidence" value="ECO:0007669"/>
    <property type="project" value="UniProtKB-KW"/>
</dbReference>
<dbReference type="CDD" id="cd02440">
    <property type="entry name" value="AdoMet_MTases"/>
    <property type="match status" value="1"/>
</dbReference>
<dbReference type="InterPro" id="IPR029063">
    <property type="entry name" value="SAM-dependent_MTases_sf"/>
</dbReference>
<keyword evidence="2" id="KW-1185">Reference proteome</keyword>
<protein>
    <submittedName>
        <fullName evidence="1">S-adenosyl-L-methionine-dependent methyltransferase</fullName>
    </submittedName>
</protein>
<proteinExistence type="predicted"/>
<keyword evidence="1" id="KW-0808">Transferase</keyword>
<evidence type="ECO:0000313" key="2">
    <source>
        <dbReference type="Proteomes" id="UP000799441"/>
    </source>
</evidence>
<dbReference type="GO" id="GO:0008168">
    <property type="term" value="F:methyltransferase activity"/>
    <property type="evidence" value="ECO:0007669"/>
    <property type="project" value="UniProtKB-KW"/>
</dbReference>
<gene>
    <name evidence="1" type="ORF">K431DRAFT_264536</name>
</gene>
<dbReference type="Gene3D" id="3.40.50.150">
    <property type="entry name" value="Vaccinia Virus protein VP39"/>
    <property type="match status" value="1"/>
</dbReference>
<dbReference type="SUPFAM" id="SSF53335">
    <property type="entry name" value="S-adenosyl-L-methionine-dependent methyltransferases"/>
    <property type="match status" value="1"/>
</dbReference>
<organism evidence="1 2">
    <name type="scientific">Polychaeton citri CBS 116435</name>
    <dbReference type="NCBI Taxonomy" id="1314669"/>
    <lineage>
        <taxon>Eukaryota</taxon>
        <taxon>Fungi</taxon>
        <taxon>Dikarya</taxon>
        <taxon>Ascomycota</taxon>
        <taxon>Pezizomycotina</taxon>
        <taxon>Dothideomycetes</taxon>
        <taxon>Dothideomycetidae</taxon>
        <taxon>Capnodiales</taxon>
        <taxon>Capnodiaceae</taxon>
        <taxon>Polychaeton</taxon>
    </lineage>
</organism>
<accession>A0A9P4QC82</accession>
<dbReference type="PANTHER" id="PTHR43591:SF105">
    <property type="entry name" value="METHYLTRANSFERASE DOMAIN-CONTAINING PROTEIN-RELATED"/>
    <property type="match status" value="1"/>
</dbReference>
<dbReference type="Proteomes" id="UP000799441">
    <property type="component" value="Unassembled WGS sequence"/>
</dbReference>
<dbReference type="EMBL" id="MU003776">
    <property type="protein sequence ID" value="KAF2723530.1"/>
    <property type="molecule type" value="Genomic_DNA"/>
</dbReference>
<dbReference type="Pfam" id="PF13489">
    <property type="entry name" value="Methyltransf_23"/>
    <property type="match status" value="1"/>
</dbReference>
<reference evidence="1" key="1">
    <citation type="journal article" date="2020" name="Stud. Mycol.">
        <title>101 Dothideomycetes genomes: a test case for predicting lifestyles and emergence of pathogens.</title>
        <authorList>
            <person name="Haridas S."/>
            <person name="Albert R."/>
            <person name="Binder M."/>
            <person name="Bloem J."/>
            <person name="Labutti K."/>
            <person name="Salamov A."/>
            <person name="Andreopoulos B."/>
            <person name="Baker S."/>
            <person name="Barry K."/>
            <person name="Bills G."/>
            <person name="Bluhm B."/>
            <person name="Cannon C."/>
            <person name="Castanera R."/>
            <person name="Culley D."/>
            <person name="Daum C."/>
            <person name="Ezra D."/>
            <person name="Gonzalez J."/>
            <person name="Henrissat B."/>
            <person name="Kuo A."/>
            <person name="Liang C."/>
            <person name="Lipzen A."/>
            <person name="Lutzoni F."/>
            <person name="Magnuson J."/>
            <person name="Mondo S."/>
            <person name="Nolan M."/>
            <person name="Ohm R."/>
            <person name="Pangilinan J."/>
            <person name="Park H.-J."/>
            <person name="Ramirez L."/>
            <person name="Alfaro M."/>
            <person name="Sun H."/>
            <person name="Tritt A."/>
            <person name="Yoshinaga Y."/>
            <person name="Zwiers L.-H."/>
            <person name="Turgeon B."/>
            <person name="Goodwin S."/>
            <person name="Spatafora J."/>
            <person name="Crous P."/>
            <person name="Grigoriev I."/>
        </authorList>
    </citation>
    <scope>NUCLEOTIDE SEQUENCE</scope>
    <source>
        <strain evidence="1">CBS 116435</strain>
    </source>
</reference>
<dbReference type="PANTHER" id="PTHR43591">
    <property type="entry name" value="METHYLTRANSFERASE"/>
    <property type="match status" value="1"/>
</dbReference>
<dbReference type="AlphaFoldDB" id="A0A9P4QC82"/>
<comment type="caution">
    <text evidence="1">The sequence shown here is derived from an EMBL/GenBank/DDBJ whole genome shotgun (WGS) entry which is preliminary data.</text>
</comment>
<dbReference type="OrthoDB" id="2013972at2759"/>
<sequence>MYSRAETNHSSRTLATTTTMYRVENGRTYHAYRDGEYWQPNDAQQNNHEAIIHHICLMTLDDRLFLAPISSSPRHILDIATGTGIWATDIADKFPDAEVIGTDLSPMPPGGGMHPPNFHFEIDDCSSSWVYPEDHFDFIHIRGLFGSISDWPALYKEAYKHTKPGGWFEQLEWSAQPKSIDGTLSPENLVAQVGSNLIKTTETTGKTFEIAETMTGMVKDAGFINVVEKRFRWPIGPWSSDKKYKEIGRWNLLNWEAGMEGWTMALYTRVLGFTYQQVQDMLAELRTELKDRKMHAYHEVQVVSSLAVARIC</sequence>
<name>A0A9P4QC82_9PEZI</name>